<evidence type="ECO:0000259" key="1">
    <source>
        <dbReference type="Pfam" id="PF12680"/>
    </source>
</evidence>
<dbReference type="SUPFAM" id="SSF54427">
    <property type="entry name" value="NTF2-like"/>
    <property type="match status" value="1"/>
</dbReference>
<dbReference type="RefSeq" id="WP_162851308.1">
    <property type="nucleotide sequence ID" value="NZ_MWIN01000007.1"/>
</dbReference>
<reference evidence="2 3" key="1">
    <citation type="submission" date="2019-03" db="EMBL/GenBank/DDBJ databases">
        <title>Genomic Encyclopedia of Type Strains, Phase IV (KMG-IV): sequencing the most valuable type-strain genomes for metagenomic binning, comparative biology and taxonomic classification.</title>
        <authorList>
            <person name="Goeker M."/>
        </authorList>
    </citation>
    <scope>NUCLEOTIDE SEQUENCE [LARGE SCALE GENOMIC DNA]</scope>
    <source>
        <strain evidence="2 3">DSM 26377</strain>
    </source>
</reference>
<keyword evidence="3" id="KW-1185">Reference proteome</keyword>
<accession>A0A4R7NZ71</accession>
<protein>
    <submittedName>
        <fullName evidence="2">SnoaL-like protein</fullName>
    </submittedName>
</protein>
<dbReference type="InterPro" id="IPR037401">
    <property type="entry name" value="SnoaL-like"/>
</dbReference>
<name>A0A4R7NZ71_9GAMM</name>
<organism evidence="2 3">
    <name type="scientific">Panacagrimonas perspica</name>
    <dbReference type="NCBI Taxonomy" id="381431"/>
    <lineage>
        <taxon>Bacteria</taxon>
        <taxon>Pseudomonadati</taxon>
        <taxon>Pseudomonadota</taxon>
        <taxon>Gammaproteobacteria</taxon>
        <taxon>Nevskiales</taxon>
        <taxon>Nevskiaceae</taxon>
        <taxon>Panacagrimonas</taxon>
    </lineage>
</organism>
<dbReference type="Gene3D" id="3.10.450.50">
    <property type="match status" value="1"/>
</dbReference>
<gene>
    <name evidence="2" type="ORF">DFR24_3683</name>
</gene>
<proteinExistence type="predicted"/>
<feature type="domain" description="SnoaL-like" evidence="1">
    <location>
        <begin position="21"/>
        <end position="119"/>
    </location>
</feature>
<dbReference type="InterPro" id="IPR032710">
    <property type="entry name" value="NTF2-like_dom_sf"/>
</dbReference>
<comment type="caution">
    <text evidence="2">The sequence shown here is derived from an EMBL/GenBank/DDBJ whole genome shotgun (WGS) entry which is preliminary data.</text>
</comment>
<dbReference type="Pfam" id="PF12680">
    <property type="entry name" value="SnoaL_2"/>
    <property type="match status" value="1"/>
</dbReference>
<evidence type="ECO:0000313" key="2">
    <source>
        <dbReference type="EMBL" id="TDU26654.1"/>
    </source>
</evidence>
<dbReference type="Proteomes" id="UP000295341">
    <property type="component" value="Unassembled WGS sequence"/>
</dbReference>
<sequence length="148" mass="16551">MADDARWTARSEHERLLLDVVRRYEHTYNTDVEKLVLDVYAHDVDLYMTGGEIHGKDPFMAVEKAILAAAPKRRMRVDRAHVCGEQTVVIEAVILDDARPDFFSPFCAIFTIRDGRIVEDHSYLDPSQWPGIAAAAPFASPGGLGAPR</sequence>
<dbReference type="AlphaFoldDB" id="A0A4R7NZ71"/>
<dbReference type="EMBL" id="SOBT01000010">
    <property type="protein sequence ID" value="TDU26654.1"/>
    <property type="molecule type" value="Genomic_DNA"/>
</dbReference>
<evidence type="ECO:0000313" key="3">
    <source>
        <dbReference type="Proteomes" id="UP000295341"/>
    </source>
</evidence>